<keyword evidence="12" id="KW-0902">Two-component regulatory system</keyword>
<dbReference type="InterPro" id="IPR016120">
    <property type="entry name" value="Sig_transdc_His_kin_SpoOB"/>
</dbReference>
<protein>
    <recommendedName>
        <fullName evidence="3">histidine kinase</fullName>
        <ecNumber evidence="3">2.7.13.3</ecNumber>
    </recommendedName>
</protein>
<sequence length="539" mass="60657">MLHLDNWPIRRKITLLAFGIVLFTLLMGTMILIGKIVSVKIEEVSQRSLLTAKVTAQMPEVKLAVEMPEGAKRMQLLVEQVRNIYGVDYIVVVDMNGKRMSHPLESRIGTFFDTAEAKPAFAEHIYIDRVKGDLGEGVRAYAPIMNVEHQQVGVVMVGNTVPKLSAIIEDMGKEMGIILSLTLTFGIVCAYLLASHIKQQTFQLEPQELARTLDERTAVFHAIHEGIIAIDENERITVINEAARRMLKVRGKAIGENIREVIPDTRLPEIIELGRPLYNKQFYIGDTLLLSNRMPIKVKGKTSGALAIFQDKTEVTQLAEELTGVKAFVDALRAKNHEHSNKLHTIAGLIQLGKEQEALRYIFQLDEEQENVAHYISGRIQDINLSGLLIGKISRAKELDITLHIDSYSEFQFFPEGMTYHDLVIIIGNLIENAFDGLVEVNDRDKRVDVSIVQDDSYLIVEVEDNGIGIPEEMQQQIFTKGFSTKEKGEHGIGLYLVSSIVERSGGEIELESALGYGTWVRIKLPMERKEDFEHEQND</sequence>
<dbReference type="SUPFAM" id="SSF55785">
    <property type="entry name" value="PYP-like sensor domain (PAS domain)"/>
    <property type="match status" value="1"/>
</dbReference>
<evidence type="ECO:0000256" key="8">
    <source>
        <dbReference type="ARBA" id="ARBA00022741"/>
    </source>
</evidence>
<dbReference type="CDD" id="cd16915">
    <property type="entry name" value="HATPase_DpiB-CitA-like"/>
    <property type="match status" value="1"/>
</dbReference>
<dbReference type="GO" id="GO:0000155">
    <property type="term" value="F:phosphorelay sensor kinase activity"/>
    <property type="evidence" value="ECO:0007669"/>
    <property type="project" value="InterPro"/>
</dbReference>
<evidence type="ECO:0000256" key="11">
    <source>
        <dbReference type="ARBA" id="ARBA00022989"/>
    </source>
</evidence>
<dbReference type="SMART" id="SM00091">
    <property type="entry name" value="PAS"/>
    <property type="match status" value="1"/>
</dbReference>
<evidence type="ECO:0000256" key="3">
    <source>
        <dbReference type="ARBA" id="ARBA00012438"/>
    </source>
</evidence>
<dbReference type="InterPro" id="IPR000014">
    <property type="entry name" value="PAS"/>
</dbReference>
<keyword evidence="11 14" id="KW-1133">Transmembrane helix</keyword>
<dbReference type="Gene3D" id="1.10.287.130">
    <property type="match status" value="1"/>
</dbReference>
<keyword evidence="4" id="KW-1003">Cell membrane</keyword>
<evidence type="ECO:0000256" key="9">
    <source>
        <dbReference type="ARBA" id="ARBA00022777"/>
    </source>
</evidence>
<dbReference type="InterPro" id="IPR039506">
    <property type="entry name" value="SPOB_a"/>
</dbReference>
<dbReference type="STRING" id="47500.AF333_07695"/>
<keyword evidence="5" id="KW-0597">Phosphoprotein</keyword>
<dbReference type="SUPFAM" id="SSF55874">
    <property type="entry name" value="ATPase domain of HSP90 chaperone/DNA topoisomerase II/histidine kinase"/>
    <property type="match status" value="1"/>
</dbReference>
<dbReference type="PANTHER" id="PTHR43547">
    <property type="entry name" value="TWO-COMPONENT HISTIDINE KINASE"/>
    <property type="match status" value="1"/>
</dbReference>
<dbReference type="GO" id="GO:0005886">
    <property type="term" value="C:plasma membrane"/>
    <property type="evidence" value="ECO:0007669"/>
    <property type="project" value="UniProtKB-SubCell"/>
</dbReference>
<dbReference type="CDD" id="cd00130">
    <property type="entry name" value="PAS"/>
    <property type="match status" value="1"/>
</dbReference>
<dbReference type="GeneID" id="42305078"/>
<proteinExistence type="predicted"/>
<evidence type="ECO:0000256" key="5">
    <source>
        <dbReference type="ARBA" id="ARBA00022553"/>
    </source>
</evidence>
<keyword evidence="10" id="KW-0067">ATP-binding</keyword>
<dbReference type="EMBL" id="FNED01000006">
    <property type="protein sequence ID" value="SDI68197.1"/>
    <property type="molecule type" value="Genomic_DNA"/>
</dbReference>
<reference evidence="17 19" key="2">
    <citation type="submission" date="2016-10" db="EMBL/GenBank/DDBJ databases">
        <authorList>
            <person name="de Groot N.N."/>
        </authorList>
    </citation>
    <scope>NUCLEOTIDE SEQUENCE [LARGE SCALE GENOMIC DNA]</scope>
    <source>
        <strain evidence="17 19">DSM 2895</strain>
    </source>
</reference>
<dbReference type="SUPFAM" id="SSF103190">
    <property type="entry name" value="Sensory domain-like"/>
    <property type="match status" value="1"/>
</dbReference>
<keyword evidence="6" id="KW-0808">Transferase</keyword>
<evidence type="ECO:0000256" key="13">
    <source>
        <dbReference type="ARBA" id="ARBA00023136"/>
    </source>
</evidence>
<dbReference type="Pfam" id="PF14689">
    <property type="entry name" value="SPOB_a"/>
    <property type="match status" value="1"/>
</dbReference>
<organism evidence="16 18">
    <name type="scientific">Aneurinibacillus migulanus</name>
    <name type="common">Bacillus migulanus</name>
    <dbReference type="NCBI Taxonomy" id="47500"/>
    <lineage>
        <taxon>Bacteria</taxon>
        <taxon>Bacillati</taxon>
        <taxon>Bacillota</taxon>
        <taxon>Bacilli</taxon>
        <taxon>Bacillales</taxon>
        <taxon>Paenibacillaceae</taxon>
        <taxon>Aneurinibacillus group</taxon>
        <taxon>Aneurinibacillus</taxon>
    </lineage>
</organism>
<evidence type="ECO:0000259" key="15">
    <source>
        <dbReference type="PROSITE" id="PS50109"/>
    </source>
</evidence>
<evidence type="ECO:0000313" key="18">
    <source>
        <dbReference type="Proteomes" id="UP000037269"/>
    </source>
</evidence>
<dbReference type="Proteomes" id="UP000037269">
    <property type="component" value="Unassembled WGS sequence"/>
</dbReference>
<dbReference type="PRINTS" id="PR00344">
    <property type="entry name" value="BCTRLSENSOR"/>
</dbReference>
<evidence type="ECO:0000256" key="2">
    <source>
        <dbReference type="ARBA" id="ARBA00004651"/>
    </source>
</evidence>
<dbReference type="Pfam" id="PF13188">
    <property type="entry name" value="PAS_8"/>
    <property type="match status" value="1"/>
</dbReference>
<evidence type="ECO:0000256" key="14">
    <source>
        <dbReference type="SAM" id="Phobius"/>
    </source>
</evidence>
<dbReference type="InterPro" id="IPR003594">
    <property type="entry name" value="HATPase_dom"/>
</dbReference>
<evidence type="ECO:0000256" key="1">
    <source>
        <dbReference type="ARBA" id="ARBA00000085"/>
    </source>
</evidence>
<evidence type="ECO:0000256" key="7">
    <source>
        <dbReference type="ARBA" id="ARBA00022692"/>
    </source>
</evidence>
<dbReference type="InterPro" id="IPR035965">
    <property type="entry name" value="PAS-like_dom_sf"/>
</dbReference>
<comment type="catalytic activity">
    <reaction evidence="1">
        <text>ATP + protein L-histidine = ADP + protein N-phospho-L-histidine.</text>
        <dbReference type="EC" id="2.7.13.3"/>
    </reaction>
</comment>
<dbReference type="GO" id="GO:0005524">
    <property type="term" value="F:ATP binding"/>
    <property type="evidence" value="ECO:0007669"/>
    <property type="project" value="UniProtKB-KW"/>
</dbReference>
<feature type="transmembrane region" description="Helical" evidence="14">
    <location>
        <begin position="175"/>
        <end position="194"/>
    </location>
</feature>
<evidence type="ECO:0000313" key="19">
    <source>
        <dbReference type="Proteomes" id="UP000182836"/>
    </source>
</evidence>
<dbReference type="Gene3D" id="3.30.450.20">
    <property type="entry name" value="PAS domain"/>
    <property type="match status" value="2"/>
</dbReference>
<evidence type="ECO:0000313" key="16">
    <source>
        <dbReference type="EMBL" id="KON95385.1"/>
    </source>
</evidence>
<dbReference type="InterPro" id="IPR005467">
    <property type="entry name" value="His_kinase_dom"/>
</dbReference>
<dbReference type="PANTHER" id="PTHR43547:SF10">
    <property type="entry name" value="SENSOR HISTIDINE KINASE DCUS"/>
    <property type="match status" value="1"/>
</dbReference>
<keyword evidence="18" id="KW-1185">Reference proteome</keyword>
<keyword evidence="8" id="KW-0547">Nucleotide-binding</keyword>
<reference evidence="16 18" key="1">
    <citation type="submission" date="2015-07" db="EMBL/GenBank/DDBJ databases">
        <title>Fjat-14205 dsm 2895.</title>
        <authorList>
            <person name="Liu B."/>
            <person name="Wang J."/>
            <person name="Zhu Y."/>
            <person name="Liu G."/>
            <person name="Chen Q."/>
            <person name="Chen Z."/>
            <person name="Lan J."/>
            <person name="Che J."/>
            <person name="Ge C."/>
            <person name="Shi H."/>
            <person name="Pan Z."/>
            <person name="Liu X."/>
        </authorList>
    </citation>
    <scope>NUCLEOTIDE SEQUENCE [LARGE SCALE GENOMIC DNA]</scope>
    <source>
        <strain evidence="16 18">DSM 2895</strain>
    </source>
</reference>
<dbReference type="OrthoDB" id="9792686at2"/>
<name>A0A0D1VB36_ANEMI</name>
<dbReference type="InterPro" id="IPR004358">
    <property type="entry name" value="Sig_transdc_His_kin-like_C"/>
</dbReference>
<dbReference type="Proteomes" id="UP000182836">
    <property type="component" value="Unassembled WGS sequence"/>
</dbReference>
<dbReference type="Gene3D" id="3.30.565.10">
    <property type="entry name" value="Histidine kinase-like ATPase, C-terminal domain"/>
    <property type="match status" value="1"/>
</dbReference>
<comment type="subcellular location">
    <subcellularLocation>
        <location evidence="2">Cell membrane</location>
        <topology evidence="2">Multi-pass membrane protein</topology>
    </subcellularLocation>
</comment>
<dbReference type="CDD" id="cd18773">
    <property type="entry name" value="PDC1_HK_sensor"/>
    <property type="match status" value="1"/>
</dbReference>
<dbReference type="PROSITE" id="PS50109">
    <property type="entry name" value="HIS_KIN"/>
    <property type="match status" value="1"/>
</dbReference>
<feature type="domain" description="Histidine kinase" evidence="15">
    <location>
        <begin position="334"/>
        <end position="529"/>
    </location>
</feature>
<keyword evidence="13 14" id="KW-0472">Membrane</keyword>
<dbReference type="Pfam" id="PF02518">
    <property type="entry name" value="HATPase_c"/>
    <property type="match status" value="1"/>
</dbReference>
<keyword evidence="7 14" id="KW-0812">Transmembrane</keyword>
<dbReference type="EC" id="2.7.13.3" evidence="3"/>
<dbReference type="InterPro" id="IPR036890">
    <property type="entry name" value="HATPase_C_sf"/>
</dbReference>
<evidence type="ECO:0000256" key="4">
    <source>
        <dbReference type="ARBA" id="ARBA00022475"/>
    </source>
</evidence>
<dbReference type="InterPro" id="IPR029151">
    <property type="entry name" value="Sensor-like_sf"/>
</dbReference>
<evidence type="ECO:0000256" key="12">
    <source>
        <dbReference type="ARBA" id="ARBA00023012"/>
    </source>
</evidence>
<keyword evidence="9 16" id="KW-0418">Kinase</keyword>
<dbReference type="EMBL" id="LGUG01000004">
    <property type="protein sequence ID" value="KON95385.1"/>
    <property type="molecule type" value="Genomic_DNA"/>
</dbReference>
<dbReference type="PATRIC" id="fig|47500.12.peg.5309"/>
<gene>
    <name evidence="16" type="ORF">AF333_07695</name>
    <name evidence="17" type="ORF">SAMN04487909_106147</name>
</gene>
<evidence type="ECO:0000313" key="17">
    <source>
        <dbReference type="EMBL" id="SDI68197.1"/>
    </source>
</evidence>
<dbReference type="RefSeq" id="WP_043065574.1">
    <property type="nucleotide sequence ID" value="NZ_BJOA01000021.1"/>
</dbReference>
<dbReference type="SMART" id="SM00387">
    <property type="entry name" value="HATPase_c"/>
    <property type="match status" value="1"/>
</dbReference>
<feature type="transmembrane region" description="Helical" evidence="14">
    <location>
        <begin position="15"/>
        <end position="37"/>
    </location>
</feature>
<accession>A0A0D1VB36</accession>
<dbReference type="GO" id="GO:0006355">
    <property type="term" value="P:regulation of DNA-templated transcription"/>
    <property type="evidence" value="ECO:0007669"/>
    <property type="project" value="InterPro"/>
</dbReference>
<dbReference type="Pfam" id="PF17203">
    <property type="entry name" value="sCache_3_2"/>
    <property type="match status" value="1"/>
</dbReference>
<evidence type="ECO:0000256" key="10">
    <source>
        <dbReference type="ARBA" id="ARBA00022840"/>
    </source>
</evidence>
<dbReference type="InterPro" id="IPR033463">
    <property type="entry name" value="sCache_3"/>
</dbReference>
<evidence type="ECO:0000256" key="6">
    <source>
        <dbReference type="ARBA" id="ARBA00022679"/>
    </source>
</evidence>
<dbReference type="AlphaFoldDB" id="A0A0D1VB36"/>
<dbReference type="SUPFAM" id="SSF55890">
    <property type="entry name" value="Sporulation response regulatory protein Spo0B"/>
    <property type="match status" value="1"/>
</dbReference>